<dbReference type="OrthoDB" id="2507702at2759"/>
<feature type="region of interest" description="Disordered" evidence="1">
    <location>
        <begin position="572"/>
        <end position="597"/>
    </location>
</feature>
<proteinExistence type="predicted"/>
<name>A0A9Q3IEV1_9BASI</name>
<keyword evidence="3" id="KW-1185">Reference proteome</keyword>
<feature type="compositionally biased region" description="Acidic residues" evidence="1">
    <location>
        <begin position="385"/>
        <end position="402"/>
    </location>
</feature>
<feature type="region of interest" description="Disordered" evidence="1">
    <location>
        <begin position="379"/>
        <end position="402"/>
    </location>
</feature>
<feature type="compositionally biased region" description="Polar residues" evidence="1">
    <location>
        <begin position="668"/>
        <end position="683"/>
    </location>
</feature>
<feature type="compositionally biased region" description="Basic and acidic residues" evidence="1">
    <location>
        <begin position="655"/>
        <end position="664"/>
    </location>
</feature>
<dbReference type="Proteomes" id="UP000765509">
    <property type="component" value="Unassembled WGS sequence"/>
</dbReference>
<protein>
    <submittedName>
        <fullName evidence="2">Uncharacterized protein</fullName>
    </submittedName>
</protein>
<feature type="compositionally biased region" description="Polar residues" evidence="1">
    <location>
        <begin position="1"/>
        <end position="10"/>
    </location>
</feature>
<feature type="region of interest" description="Disordered" evidence="1">
    <location>
        <begin position="655"/>
        <end position="683"/>
    </location>
</feature>
<gene>
    <name evidence="2" type="ORF">O181_076275</name>
</gene>
<dbReference type="EMBL" id="AVOT02041267">
    <property type="protein sequence ID" value="MBW0536560.1"/>
    <property type="molecule type" value="Genomic_DNA"/>
</dbReference>
<reference evidence="2" key="1">
    <citation type="submission" date="2021-03" db="EMBL/GenBank/DDBJ databases">
        <title>Draft genome sequence of rust myrtle Austropuccinia psidii MF-1, a brazilian biotype.</title>
        <authorList>
            <person name="Quecine M.C."/>
            <person name="Pachon D.M.R."/>
            <person name="Bonatelli M.L."/>
            <person name="Correr F.H."/>
            <person name="Franceschini L.M."/>
            <person name="Leite T.F."/>
            <person name="Margarido G.R.A."/>
            <person name="Almeida C.A."/>
            <person name="Ferrarezi J.A."/>
            <person name="Labate C.A."/>
        </authorList>
    </citation>
    <scope>NUCLEOTIDE SEQUENCE</scope>
    <source>
        <strain evidence="2">MF-1</strain>
    </source>
</reference>
<feature type="compositionally biased region" description="Polar residues" evidence="1">
    <location>
        <begin position="43"/>
        <end position="53"/>
    </location>
</feature>
<dbReference type="AlphaFoldDB" id="A0A9Q3IEV1"/>
<evidence type="ECO:0000313" key="2">
    <source>
        <dbReference type="EMBL" id="MBW0536560.1"/>
    </source>
</evidence>
<sequence length="1048" mass="112581">MEAQSGTSLQHRLKSGESQEPADSDYNDTKAKLPIDLLDQSEQHQPTAPSAHQASEVLLSRAVTSIETDHLHAVLPDQETQLASATGDIHDDPLTERVASPEASFPLQNILVEQDQPQAQSIAGVVKEAPTSSGLVMLLQTSKPYEQPAKTEESAFNDVAEDHSDPKISEAIALETMAELKSVAPTNMCTVSEGVTSSNYDRPPPKLSGEGVALAKAVSDINVDKPTDKAFTLQPIASPGTLMPKDTHTEQAQQPVVSESSSSMVFTLIETDNSLDTPLEQSEQPVKAQKPLAADAILKQSATLQEEPILTASDASKNHVNDMVVLLETFIPNDVENEQQEGQAAIGDKATSVHKLSEGTLEPVATLEADKPLDTSAEETKLLQEEEPVPAEETELQQEEEPVPAEELKFLQEEEPVQNVSGTMPADPSASVETTKSLLMTEEEELLVKIAQEDGPALHATTLPASQTNKQDYIPTEQVKPPFNPAAESLSTGSLAATSTETVALSESETNSNIVVPNNQEKEGVDLVRSSCDTELNHEASQEPAAAFIKESTIHTHAKKAVVSAVHVPSTVAPSAGDDSSNLGEPNSSKQTTGEPSVSFHGAFLTITHLYPMQNNYRHRLAKPLVHPPFQPTTLLPSSSGQVELIPLLNFSPKTDQETSKEEALASANPSSNQASLEQSNPQALAPCVTNSEDTIHNKCVPIPTTESEVQPTLINKPTILIDDTVPTYLLNYALTPAFLSSPPPSMLSIPKPPVNPTNTSKCSPSLIVTNIAREVILPPVMKTPSLILLKSSQSTFFQASESIVLICSSTLTPHPQHCEENVNPPTAIPCVSTSSSVQTQASLIVPQATPKAELRLAASVHSCRKLVKHSTNNGYMSPTSAAAKTQILAKPKTRPISNFESQSAAKSLIPVLSRPISCRGQSDANIAPIRSPKRVLKGVTLVDPRVPPASSTHCLAEGLIEVDSFTLIDKPDKAAHHDNNHFRSAKLRRRLTNSVKDMLQRRHSQTAKSTSLSPALKEVPIANGMIRVDLLHKATCSFIPLLHRLPF</sequence>
<evidence type="ECO:0000256" key="1">
    <source>
        <dbReference type="SAM" id="MobiDB-lite"/>
    </source>
</evidence>
<accession>A0A9Q3IEV1</accession>
<feature type="compositionally biased region" description="Polar residues" evidence="1">
    <location>
        <begin position="578"/>
        <end position="596"/>
    </location>
</feature>
<organism evidence="2 3">
    <name type="scientific">Austropuccinia psidii MF-1</name>
    <dbReference type="NCBI Taxonomy" id="1389203"/>
    <lineage>
        <taxon>Eukaryota</taxon>
        <taxon>Fungi</taxon>
        <taxon>Dikarya</taxon>
        <taxon>Basidiomycota</taxon>
        <taxon>Pucciniomycotina</taxon>
        <taxon>Pucciniomycetes</taxon>
        <taxon>Pucciniales</taxon>
        <taxon>Sphaerophragmiaceae</taxon>
        <taxon>Austropuccinia</taxon>
    </lineage>
</organism>
<feature type="region of interest" description="Disordered" evidence="1">
    <location>
        <begin position="1"/>
        <end position="55"/>
    </location>
</feature>
<evidence type="ECO:0000313" key="3">
    <source>
        <dbReference type="Proteomes" id="UP000765509"/>
    </source>
</evidence>
<comment type="caution">
    <text evidence="2">The sequence shown here is derived from an EMBL/GenBank/DDBJ whole genome shotgun (WGS) entry which is preliminary data.</text>
</comment>